<accession>A0AAE0ZCG1</accession>
<dbReference type="Proteomes" id="UP001283361">
    <property type="component" value="Unassembled WGS sequence"/>
</dbReference>
<protein>
    <submittedName>
        <fullName evidence="1">Uncharacterized protein</fullName>
    </submittedName>
</protein>
<evidence type="ECO:0000313" key="1">
    <source>
        <dbReference type="EMBL" id="KAK3766894.1"/>
    </source>
</evidence>
<sequence>MGVGETKREHLALIRSSASEHQKVSKFYEKDYDSGIFVKSLARRTSRVGYQNVGKAECPRLGETVNYSCTQRDKRIKPALFSAKIGANVLLLYVVTYIQFALPDGGVIDVLEKIRRFHTMDGLYQATNRSAIRYKPLQIPYDHYGITSGG</sequence>
<comment type="caution">
    <text evidence="1">The sequence shown here is derived from an EMBL/GenBank/DDBJ whole genome shotgun (WGS) entry which is preliminary data.</text>
</comment>
<dbReference type="EMBL" id="JAWDGP010004190">
    <property type="protein sequence ID" value="KAK3766894.1"/>
    <property type="molecule type" value="Genomic_DNA"/>
</dbReference>
<keyword evidence="2" id="KW-1185">Reference proteome</keyword>
<proteinExistence type="predicted"/>
<reference evidence="1" key="1">
    <citation type="journal article" date="2023" name="G3 (Bethesda)">
        <title>A reference genome for the long-term kleptoplast-retaining sea slug Elysia crispata morphotype clarki.</title>
        <authorList>
            <person name="Eastman K.E."/>
            <person name="Pendleton A.L."/>
            <person name="Shaikh M.A."/>
            <person name="Suttiyut T."/>
            <person name="Ogas R."/>
            <person name="Tomko P."/>
            <person name="Gavelis G."/>
            <person name="Widhalm J.R."/>
            <person name="Wisecaver J.H."/>
        </authorList>
    </citation>
    <scope>NUCLEOTIDE SEQUENCE</scope>
    <source>
        <strain evidence="1">ECLA1</strain>
    </source>
</reference>
<gene>
    <name evidence="1" type="ORF">RRG08_040417</name>
</gene>
<name>A0AAE0ZCG1_9GAST</name>
<evidence type="ECO:0000313" key="2">
    <source>
        <dbReference type="Proteomes" id="UP001283361"/>
    </source>
</evidence>
<dbReference type="AlphaFoldDB" id="A0AAE0ZCG1"/>
<organism evidence="1 2">
    <name type="scientific">Elysia crispata</name>
    <name type="common">lettuce slug</name>
    <dbReference type="NCBI Taxonomy" id="231223"/>
    <lineage>
        <taxon>Eukaryota</taxon>
        <taxon>Metazoa</taxon>
        <taxon>Spiralia</taxon>
        <taxon>Lophotrochozoa</taxon>
        <taxon>Mollusca</taxon>
        <taxon>Gastropoda</taxon>
        <taxon>Heterobranchia</taxon>
        <taxon>Euthyneura</taxon>
        <taxon>Panpulmonata</taxon>
        <taxon>Sacoglossa</taxon>
        <taxon>Placobranchoidea</taxon>
        <taxon>Plakobranchidae</taxon>
        <taxon>Elysia</taxon>
    </lineage>
</organism>